<name>A0A1H4DB31_XYLRU</name>
<accession>A0A1H4DB31</accession>
<reference evidence="1 2" key="1">
    <citation type="submission" date="2016-10" db="EMBL/GenBank/DDBJ databases">
        <authorList>
            <person name="de Groot N.N."/>
        </authorList>
    </citation>
    <scope>NUCLEOTIDE SEQUENCE [LARGE SCALE GENOMIC DNA]</scope>
    <source>
        <strain evidence="1 2">D31d</strain>
    </source>
</reference>
<dbReference type="EMBL" id="FNRF01000004">
    <property type="protein sequence ID" value="SEA69975.1"/>
    <property type="molecule type" value="Genomic_DNA"/>
</dbReference>
<dbReference type="PANTHER" id="PTHR45661:SF3">
    <property type="entry name" value="IG-LIKE DOMAIN-CONTAINING PROTEIN"/>
    <property type="match status" value="1"/>
</dbReference>
<evidence type="ECO:0000313" key="2">
    <source>
        <dbReference type="Proteomes" id="UP000182257"/>
    </source>
</evidence>
<dbReference type="InterPro" id="IPR026906">
    <property type="entry name" value="LRR_5"/>
</dbReference>
<proteinExistence type="predicted"/>
<dbReference type="PANTHER" id="PTHR45661">
    <property type="entry name" value="SURFACE ANTIGEN"/>
    <property type="match status" value="1"/>
</dbReference>
<dbReference type="SUPFAM" id="SSF52058">
    <property type="entry name" value="L domain-like"/>
    <property type="match status" value="2"/>
</dbReference>
<dbReference type="InterPro" id="IPR053139">
    <property type="entry name" value="Surface_bspA-like"/>
</dbReference>
<dbReference type="RefSeq" id="WP_074761596.1">
    <property type="nucleotide sequence ID" value="NZ_FNRF01000004.1"/>
</dbReference>
<dbReference type="Gene3D" id="3.80.10.10">
    <property type="entry name" value="Ribonuclease Inhibitor"/>
    <property type="match status" value="4"/>
</dbReference>
<sequence length="917" mass="102244">MDTKLKINGLNQVYGVVDNEVTEIVIPDGVVSIKPNSFKGCKRLKAVKIPESVETIGASAFMDCSSLKEIVLPQNLTSIDANVFTGCTSLRRVTIQEYVTSIALTGFIDCKQLEEFIISPANSKYCSVDGIIYNSRKSILYMVPAKVKISDLVIDKKVKKIEKGAFRGCQTIQSIVIPSSITKFNDYTFEDCKNLRKINIPEGTTEIPFFFLSGCSSLEEITLPESLSFILMKAFDGCSALRRISLPRNVSVIVGGFDGCDSLERIEVDPNNKDYVSVNGVLYSKDMCKIICYPSAHPDETFTIPSTITSLGNGVFTNCKNLKELYIPNYADLAENIISKCPSLTAIHIHIQDIKGAPVDKNAFHGVYTSLCTLYVPKGCADDYRKHPAFAIFPNIQEEKQEETGISPIDMVELSPDGKTLIQVKDVYKQYLICLDIPEGVCIIGKHAFEDCCSLEHISFPETIETIEIGAFRKCRSLKELSLPSSLREIQNFAFAECSSVTSKILPEGVRRLGFGIFEKVSIPEIFIPSSVKKIDPNAFRGCDQLSMIIVDPANPYYASFEGALYNKDMTELISVPSSSNIKDFRIPDSVLSVSKDAFHKCIGIESIRLNDAMESFPVNIFSNDLVNLDSIIVGEKFKLYQVKDGVLYDKDGTELIKMPRKAQIQEYVIPDGVKRISDYAFKGCGRLQSITIPESVTEIGQNIFDGCKGLATMKLLCNLIDLNWNTFDDIDKKKCKVYVPEQLFIFGFKGTAIEKFDVYSLKELESGADADSELIAEVSVDEKGYALKLGKKTKITGDFHLEDIETMSSRIYDYLDVSEATFGSEMEEWSQFLGMSHSGPVYGNSGTREVDILLRFISSIKVATLVLPDDVQRRHINAAKNNQYIKQLIVRDSCKLFSYVDGKLMNKKKTLIAFER</sequence>
<dbReference type="Pfam" id="PF13306">
    <property type="entry name" value="LRR_5"/>
    <property type="match status" value="6"/>
</dbReference>
<dbReference type="OrthoDB" id="1054756at2"/>
<protein>
    <submittedName>
        <fullName evidence="1">Leucine rich repeat-containing protein</fullName>
    </submittedName>
</protein>
<organism evidence="1 2">
    <name type="scientific">Xylanibacter ruminicola</name>
    <name type="common">Prevotella ruminicola</name>
    <dbReference type="NCBI Taxonomy" id="839"/>
    <lineage>
        <taxon>Bacteria</taxon>
        <taxon>Pseudomonadati</taxon>
        <taxon>Bacteroidota</taxon>
        <taxon>Bacteroidia</taxon>
        <taxon>Bacteroidales</taxon>
        <taxon>Prevotellaceae</taxon>
        <taxon>Xylanibacter</taxon>
    </lineage>
</organism>
<dbReference type="InterPro" id="IPR032675">
    <property type="entry name" value="LRR_dom_sf"/>
</dbReference>
<dbReference type="Proteomes" id="UP000182257">
    <property type="component" value="Unassembled WGS sequence"/>
</dbReference>
<evidence type="ECO:0000313" key="1">
    <source>
        <dbReference type="EMBL" id="SEA69975.1"/>
    </source>
</evidence>
<dbReference type="AlphaFoldDB" id="A0A1H4DB31"/>
<gene>
    <name evidence="1" type="ORF">SAMN05216462_2225</name>
</gene>